<evidence type="ECO:0000256" key="4">
    <source>
        <dbReference type="RuleBase" id="RU000304"/>
    </source>
</evidence>
<accession>D8LC78</accession>
<gene>
    <name evidence="7" type="ORF">Esi_0010_0217</name>
</gene>
<dbReference type="GO" id="GO:0004674">
    <property type="term" value="F:protein serine/threonine kinase activity"/>
    <property type="evidence" value="ECO:0007669"/>
    <property type="project" value="UniProtKB-KW"/>
</dbReference>
<dbReference type="eggNOG" id="KOG0032">
    <property type="taxonomic scope" value="Eukaryota"/>
</dbReference>
<dbReference type="EMBL" id="FN647683">
    <property type="protein sequence ID" value="CBN79261.1"/>
    <property type="molecule type" value="Genomic_DNA"/>
</dbReference>
<dbReference type="Gene3D" id="1.10.510.10">
    <property type="entry name" value="Transferase(Phosphotransferase) domain 1"/>
    <property type="match status" value="1"/>
</dbReference>
<dbReference type="PANTHER" id="PTHR24347">
    <property type="entry name" value="SERINE/THREONINE-PROTEIN KINASE"/>
    <property type="match status" value="1"/>
</dbReference>
<dbReference type="Proteomes" id="UP000002630">
    <property type="component" value="Linkage Group LG08"/>
</dbReference>
<evidence type="ECO:0000256" key="1">
    <source>
        <dbReference type="ARBA" id="ARBA00022741"/>
    </source>
</evidence>
<dbReference type="OrthoDB" id="40902at2759"/>
<dbReference type="SMART" id="SM00220">
    <property type="entry name" value="S_TKc"/>
    <property type="match status" value="1"/>
</dbReference>
<dbReference type="PROSITE" id="PS00108">
    <property type="entry name" value="PROTEIN_KINASE_ST"/>
    <property type="match status" value="1"/>
</dbReference>
<evidence type="ECO:0000313" key="8">
    <source>
        <dbReference type="Proteomes" id="UP000002630"/>
    </source>
</evidence>
<dbReference type="PROSITE" id="PS00107">
    <property type="entry name" value="PROTEIN_KINASE_ATP"/>
    <property type="match status" value="1"/>
</dbReference>
<comment type="similarity">
    <text evidence="4">Belongs to the protein kinase superfamily.</text>
</comment>
<keyword evidence="1 3" id="KW-0547">Nucleotide-binding</keyword>
<reference evidence="7 8" key="1">
    <citation type="journal article" date="2010" name="Nature">
        <title>The Ectocarpus genome and the independent evolution of multicellularity in brown algae.</title>
        <authorList>
            <person name="Cock J.M."/>
            <person name="Sterck L."/>
            <person name="Rouze P."/>
            <person name="Scornet D."/>
            <person name="Allen A.E."/>
            <person name="Amoutzias G."/>
            <person name="Anthouard V."/>
            <person name="Artiguenave F."/>
            <person name="Aury J.M."/>
            <person name="Badger J.H."/>
            <person name="Beszteri B."/>
            <person name="Billiau K."/>
            <person name="Bonnet E."/>
            <person name="Bothwell J.H."/>
            <person name="Bowler C."/>
            <person name="Boyen C."/>
            <person name="Brownlee C."/>
            <person name="Carrano C.J."/>
            <person name="Charrier B."/>
            <person name="Cho G.Y."/>
            <person name="Coelho S.M."/>
            <person name="Collen J."/>
            <person name="Corre E."/>
            <person name="Da Silva C."/>
            <person name="Delage L."/>
            <person name="Delaroque N."/>
            <person name="Dittami S.M."/>
            <person name="Doulbeau S."/>
            <person name="Elias M."/>
            <person name="Farnham G."/>
            <person name="Gachon C.M."/>
            <person name="Gschloessl B."/>
            <person name="Heesch S."/>
            <person name="Jabbari K."/>
            <person name="Jubin C."/>
            <person name="Kawai H."/>
            <person name="Kimura K."/>
            <person name="Kloareg B."/>
            <person name="Kupper F.C."/>
            <person name="Lang D."/>
            <person name="Le Bail A."/>
            <person name="Leblanc C."/>
            <person name="Lerouge P."/>
            <person name="Lohr M."/>
            <person name="Lopez P.J."/>
            <person name="Martens C."/>
            <person name="Maumus F."/>
            <person name="Michel G."/>
            <person name="Miranda-Saavedra D."/>
            <person name="Morales J."/>
            <person name="Moreau H."/>
            <person name="Motomura T."/>
            <person name="Nagasato C."/>
            <person name="Napoli C.A."/>
            <person name="Nelson D.R."/>
            <person name="Nyvall-Collen P."/>
            <person name="Peters A.F."/>
            <person name="Pommier C."/>
            <person name="Potin P."/>
            <person name="Poulain J."/>
            <person name="Quesneville H."/>
            <person name="Read B."/>
            <person name="Rensing S.A."/>
            <person name="Ritter A."/>
            <person name="Rousvoal S."/>
            <person name="Samanta M."/>
            <person name="Samson G."/>
            <person name="Schroeder D.C."/>
            <person name="Segurens B."/>
            <person name="Strittmatter M."/>
            <person name="Tonon T."/>
            <person name="Tregear J.W."/>
            <person name="Valentin K."/>
            <person name="von Dassow P."/>
            <person name="Yamagishi T."/>
            <person name="Van de Peer Y."/>
            <person name="Wincker P."/>
        </authorList>
    </citation>
    <scope>NUCLEOTIDE SEQUENCE [LARGE SCALE GENOMIC DNA]</scope>
    <source>
        <strain evidence="8">Ec32 / CCAP1310/4</strain>
    </source>
</reference>
<evidence type="ECO:0000256" key="3">
    <source>
        <dbReference type="PROSITE-ProRule" id="PRU10141"/>
    </source>
</evidence>
<dbReference type="InterPro" id="IPR008271">
    <property type="entry name" value="Ser/Thr_kinase_AS"/>
</dbReference>
<feature type="compositionally biased region" description="Basic and acidic residues" evidence="5">
    <location>
        <begin position="361"/>
        <end position="381"/>
    </location>
</feature>
<organism evidence="7 8">
    <name type="scientific">Ectocarpus siliculosus</name>
    <name type="common">Brown alga</name>
    <name type="synonym">Conferva siliculosa</name>
    <dbReference type="NCBI Taxonomy" id="2880"/>
    <lineage>
        <taxon>Eukaryota</taxon>
        <taxon>Sar</taxon>
        <taxon>Stramenopiles</taxon>
        <taxon>Ochrophyta</taxon>
        <taxon>PX clade</taxon>
        <taxon>Phaeophyceae</taxon>
        <taxon>Ectocarpales</taxon>
        <taxon>Ectocarpaceae</taxon>
        <taxon>Ectocarpus</taxon>
    </lineage>
</organism>
<dbReference type="AlphaFoldDB" id="D8LC78"/>
<dbReference type="InterPro" id="IPR017441">
    <property type="entry name" value="Protein_kinase_ATP_BS"/>
</dbReference>
<dbReference type="InterPro" id="IPR000719">
    <property type="entry name" value="Prot_kinase_dom"/>
</dbReference>
<dbReference type="PROSITE" id="PS50011">
    <property type="entry name" value="PROTEIN_KINASE_DOM"/>
    <property type="match status" value="1"/>
</dbReference>
<keyword evidence="2 3" id="KW-0067">ATP-binding</keyword>
<proteinExistence type="inferred from homology"/>
<feature type="region of interest" description="Disordered" evidence="5">
    <location>
        <begin position="360"/>
        <end position="381"/>
    </location>
</feature>
<evidence type="ECO:0000256" key="2">
    <source>
        <dbReference type="ARBA" id="ARBA00022840"/>
    </source>
</evidence>
<evidence type="ECO:0000259" key="6">
    <source>
        <dbReference type="PROSITE" id="PS50011"/>
    </source>
</evidence>
<sequence length="381" mass="42375">MLWDWLRVCLGGYRNPDASAERCRYEDYEKDRATTVIVTHAAVHVDYAVGGLLGTGGFGLVKEGLHRQTQSKSALKFVFRKGLSKNDEELFLMEAGILTGLTHAHVVEMRGFYKWEQAYCLAMERMEGGELCEDIVRRVFYSEACARRIILQVLDALAFLHRRGIIHRDLKPENLLLVRRGSEYVKLADFGFAAVLSQPTYKVVEPVGSPGYAAAEVLRVMPYDGQADVFSLGVISFVLLSGYLPFGGVEGTLTETVNATLEGNPPFDEVQWSAVSDAARDFVEALLSPSPSDRPTAEKAMFHPWMKVQGNTLLSRSLSDRRFGENKPLLEEFQGLQRRRLKAAVGAVLAANRLHKFLAAGHEDRGDEAASRHGDQRRQGG</sequence>
<dbReference type="OMA" id="QRYSHAG"/>
<dbReference type="EMBL" id="FN649733">
    <property type="protein sequence ID" value="CBN79261.1"/>
    <property type="molecule type" value="Genomic_DNA"/>
</dbReference>
<feature type="binding site" evidence="3">
    <location>
        <position position="76"/>
    </location>
    <ligand>
        <name>ATP</name>
        <dbReference type="ChEBI" id="CHEBI:30616"/>
    </ligand>
</feature>
<dbReference type="SUPFAM" id="SSF56112">
    <property type="entry name" value="Protein kinase-like (PK-like)"/>
    <property type="match status" value="1"/>
</dbReference>
<name>D8LC78_ECTSI</name>
<dbReference type="Pfam" id="PF00069">
    <property type="entry name" value="Pkinase"/>
    <property type="match status" value="1"/>
</dbReference>
<dbReference type="STRING" id="2880.D8LC78"/>
<keyword evidence="7" id="KW-0808">Transferase</keyword>
<feature type="domain" description="Protein kinase" evidence="6">
    <location>
        <begin position="47"/>
        <end position="306"/>
    </location>
</feature>
<keyword evidence="8" id="KW-1185">Reference proteome</keyword>
<evidence type="ECO:0000256" key="5">
    <source>
        <dbReference type="SAM" id="MobiDB-lite"/>
    </source>
</evidence>
<keyword evidence="4" id="KW-0723">Serine/threonine-protein kinase</keyword>
<dbReference type="InterPro" id="IPR011009">
    <property type="entry name" value="Kinase-like_dom_sf"/>
</dbReference>
<keyword evidence="7" id="KW-0418">Kinase</keyword>
<dbReference type="InParanoid" id="D8LC78"/>
<protein>
    <submittedName>
        <fullName evidence="7">Myosin light chain kinase (MLCK)</fullName>
    </submittedName>
</protein>
<dbReference type="GO" id="GO:0005524">
    <property type="term" value="F:ATP binding"/>
    <property type="evidence" value="ECO:0007669"/>
    <property type="project" value="UniProtKB-UniRule"/>
</dbReference>
<evidence type="ECO:0000313" key="7">
    <source>
        <dbReference type="EMBL" id="CBN79261.1"/>
    </source>
</evidence>